<evidence type="ECO:0000313" key="4">
    <source>
        <dbReference type="Proteomes" id="UP000203826"/>
    </source>
</evidence>
<dbReference type="KEGG" id="vg:26049035"/>
<reference evidence="3 4" key="1">
    <citation type="journal article" date="2015" name="Genome Announc.">
        <title>The 474-Kilobase-Pair Complete Genome Sequence of CeV-01B, a Virus Infecting Haptolina (Chrysochromulina) ericina (Prymnesiophyceae).</title>
        <authorList>
            <person name="Gallot-Lavallee L."/>
            <person name="Pagarete A."/>
            <person name="Legendre M."/>
            <person name="Santini S."/>
            <person name="Sandaa R.A."/>
            <person name="Himmelbauer H."/>
            <person name="Ogata H."/>
            <person name="Bratbak G."/>
            <person name="Claverie J.M."/>
        </authorList>
    </citation>
    <scope>NUCLEOTIDE SEQUENCE [LARGE SCALE GENOMIC DNA]</scope>
    <source>
        <strain evidence="3">CeV-01B</strain>
    </source>
</reference>
<feature type="compositionally biased region" description="Low complexity" evidence="1">
    <location>
        <begin position="120"/>
        <end position="142"/>
    </location>
</feature>
<evidence type="ECO:0000256" key="2">
    <source>
        <dbReference type="SAM" id="Phobius"/>
    </source>
</evidence>
<sequence>MIEDYYVYIFSSVFATVGFLTRYLWEFIMARRKRELTEKINNIEFKLKEFYYPIFFYLKREQIIWDKILILYKNPTPSSPPISILPESKKALGKAIKLREKLIENKFSSIDENSINITIEENPNNEKPNNENPNNENPNNEKPNNEKPNNEKPNNEKPDYNERAEKNIKTLNNQIDKILKIQDREDMKNVKNINNTLNLDIIKALDEENLKIHKYVQDIIHTKICIAIPPKELIDLFLQYDEHATVYQILREMKIYDKFPAQYGTPYPLELRQKIEERITYLNIKRNKYSKHLA</sequence>
<dbReference type="EMBL" id="KT820662">
    <property type="protein sequence ID" value="ALH23074.1"/>
    <property type="molecule type" value="Genomic_DNA"/>
</dbReference>
<evidence type="ECO:0000256" key="1">
    <source>
        <dbReference type="SAM" id="MobiDB-lite"/>
    </source>
</evidence>
<organism evidence="3 4">
    <name type="scientific">Chrysochromulina ericina virus CeV-01B</name>
    <dbReference type="NCBI Taxonomy" id="3070830"/>
    <lineage>
        <taxon>Viruses</taxon>
        <taxon>Varidnaviria</taxon>
        <taxon>Bamfordvirae</taxon>
        <taxon>Nucleocytoviricota</taxon>
        <taxon>Megaviricetes</taxon>
        <taxon>Imitervirales</taxon>
        <taxon>Mesomimiviridae</taxon>
        <taxon>Tethysvirus</taxon>
        <taxon>Tethysvirus raunefjordenense</taxon>
    </lineage>
</organism>
<feature type="compositionally biased region" description="Basic and acidic residues" evidence="1">
    <location>
        <begin position="143"/>
        <end position="160"/>
    </location>
</feature>
<protein>
    <submittedName>
        <fullName evidence="3">Uncharacterized protein</fullName>
    </submittedName>
</protein>
<keyword evidence="2" id="KW-0472">Membrane</keyword>
<accession>A0A0N9QAC3</accession>
<name>A0A0N9QAC3_9VIRU</name>
<gene>
    <name evidence="3" type="ORF">ceV_168</name>
</gene>
<keyword evidence="2" id="KW-1133">Transmembrane helix</keyword>
<dbReference type="Proteomes" id="UP000203826">
    <property type="component" value="Segment"/>
</dbReference>
<keyword evidence="2" id="KW-0812">Transmembrane</keyword>
<keyword evidence="4" id="KW-1185">Reference proteome</keyword>
<proteinExistence type="predicted"/>
<feature type="region of interest" description="Disordered" evidence="1">
    <location>
        <begin position="118"/>
        <end position="160"/>
    </location>
</feature>
<feature type="transmembrane region" description="Helical" evidence="2">
    <location>
        <begin position="6"/>
        <end position="25"/>
    </location>
</feature>
<evidence type="ECO:0000313" key="3">
    <source>
        <dbReference type="EMBL" id="ALH23074.1"/>
    </source>
</evidence>